<evidence type="ECO:0000313" key="4">
    <source>
        <dbReference type="EMBL" id="OLF14508.1"/>
    </source>
</evidence>
<dbReference type="OrthoDB" id="2472181at2"/>
<protein>
    <recommendedName>
        <fullName evidence="6">Amino acid adenylation domain-containing protein</fullName>
    </recommendedName>
</protein>
<dbReference type="PANTHER" id="PTHR43767:SF10">
    <property type="entry name" value="SURFACTIN SYNTHASE SUBUNIT 1"/>
    <property type="match status" value="1"/>
</dbReference>
<evidence type="ECO:0000313" key="5">
    <source>
        <dbReference type="Proteomes" id="UP000185696"/>
    </source>
</evidence>
<dbReference type="Gene3D" id="3.40.50.12780">
    <property type="entry name" value="N-terminal domain of ligase-like"/>
    <property type="match status" value="1"/>
</dbReference>
<sequence>MVTSEPRTILSALASRDPDGPALVDAAGTVSRAELAALATTTAAWLTRRGVRPGDRVLVRAGAHRTTVAALFGCLRAGAVFVPYATDTTGYQLAHLVADADPALLLTDDPSDLDNVPGVGAVPGALVDELRAAEPVSEAPDPPVGPDDLALLLYTSGSTARPKAVACTHGQVAFAARAVAARVRYRAEDVVLCRLPLSFDYGLYQTFLTFQAGGTLVLADATRDARFLVDLAATGVTVLPLVPSLATMLLRLATRRATPALTSPRLVTSTGEHLPAATIAGLRRVFPRAGVQIMFGTTECKRITVHEVDGDRDRPGSVGRPLPGTSVHILDDQGREVPAGRSGQIAVRGPHLMAGYWRAPEQTAARYRRDAGGGRTLLTGDHGHLDAEGYLYFDGRRDHLFKLRGVRTSTVEIEDAAGRVPGVDQAVVLPPDQNREAVLVVVASAGPEQVLAGLRALLGPARTPATCRVVAAMPLTANGKVDRRALGRLVDGGRS</sequence>
<accession>A0A7Z0WSG9</accession>
<dbReference type="InterPro" id="IPR000873">
    <property type="entry name" value="AMP-dep_synth/lig_dom"/>
</dbReference>
<dbReference type="Gene3D" id="3.30.300.30">
    <property type="match status" value="1"/>
</dbReference>
<dbReference type="InterPro" id="IPR042099">
    <property type="entry name" value="ANL_N_sf"/>
</dbReference>
<gene>
    <name evidence="4" type="ORF">BLA60_02095</name>
</gene>
<keyword evidence="5" id="KW-1185">Reference proteome</keyword>
<dbReference type="Pfam" id="PF13193">
    <property type="entry name" value="AMP-binding_C"/>
    <property type="match status" value="1"/>
</dbReference>
<feature type="region of interest" description="Disordered" evidence="1">
    <location>
        <begin position="309"/>
        <end position="328"/>
    </location>
</feature>
<dbReference type="PANTHER" id="PTHR43767">
    <property type="entry name" value="LONG-CHAIN-FATTY-ACID--COA LIGASE"/>
    <property type="match status" value="1"/>
</dbReference>
<name>A0A7Z0WSG9_9PSEU</name>
<evidence type="ECO:0000259" key="2">
    <source>
        <dbReference type="Pfam" id="PF00501"/>
    </source>
</evidence>
<feature type="domain" description="AMP-binding enzyme C-terminal" evidence="3">
    <location>
        <begin position="412"/>
        <end position="480"/>
    </location>
</feature>
<feature type="domain" description="AMP-dependent synthetase/ligase" evidence="2">
    <location>
        <begin position="14"/>
        <end position="357"/>
    </location>
</feature>
<dbReference type="Pfam" id="PF00501">
    <property type="entry name" value="AMP-binding"/>
    <property type="match status" value="1"/>
</dbReference>
<evidence type="ECO:0000256" key="1">
    <source>
        <dbReference type="SAM" id="MobiDB-lite"/>
    </source>
</evidence>
<reference evidence="4 5" key="1">
    <citation type="submission" date="2016-12" db="EMBL/GenBank/DDBJ databases">
        <title>The draft genome sequence of Actinophytocola xinjiangensis.</title>
        <authorList>
            <person name="Wang W."/>
            <person name="Yuan L."/>
        </authorList>
    </citation>
    <scope>NUCLEOTIDE SEQUENCE [LARGE SCALE GENOMIC DNA]</scope>
    <source>
        <strain evidence="4 5">CGMCC 4.4663</strain>
    </source>
</reference>
<comment type="caution">
    <text evidence="4">The sequence shown here is derived from an EMBL/GenBank/DDBJ whole genome shotgun (WGS) entry which is preliminary data.</text>
</comment>
<dbReference type="Proteomes" id="UP000185696">
    <property type="component" value="Unassembled WGS sequence"/>
</dbReference>
<organism evidence="4 5">
    <name type="scientific">Actinophytocola xinjiangensis</name>
    <dbReference type="NCBI Taxonomy" id="485602"/>
    <lineage>
        <taxon>Bacteria</taxon>
        <taxon>Bacillati</taxon>
        <taxon>Actinomycetota</taxon>
        <taxon>Actinomycetes</taxon>
        <taxon>Pseudonocardiales</taxon>
        <taxon>Pseudonocardiaceae</taxon>
    </lineage>
</organism>
<dbReference type="EMBL" id="MSIF01000001">
    <property type="protein sequence ID" value="OLF14508.1"/>
    <property type="molecule type" value="Genomic_DNA"/>
</dbReference>
<dbReference type="SUPFAM" id="SSF56801">
    <property type="entry name" value="Acetyl-CoA synthetase-like"/>
    <property type="match status" value="1"/>
</dbReference>
<evidence type="ECO:0008006" key="6">
    <source>
        <dbReference type="Google" id="ProtNLM"/>
    </source>
</evidence>
<dbReference type="InterPro" id="IPR025110">
    <property type="entry name" value="AMP-bd_C"/>
</dbReference>
<dbReference type="GO" id="GO:0016877">
    <property type="term" value="F:ligase activity, forming carbon-sulfur bonds"/>
    <property type="evidence" value="ECO:0007669"/>
    <property type="project" value="UniProtKB-ARBA"/>
</dbReference>
<proteinExistence type="predicted"/>
<dbReference type="AlphaFoldDB" id="A0A7Z0WSG9"/>
<dbReference type="InterPro" id="IPR045851">
    <property type="entry name" value="AMP-bd_C_sf"/>
</dbReference>
<evidence type="ECO:0000259" key="3">
    <source>
        <dbReference type="Pfam" id="PF13193"/>
    </source>
</evidence>
<dbReference type="InterPro" id="IPR050237">
    <property type="entry name" value="ATP-dep_AMP-bd_enzyme"/>
</dbReference>